<keyword evidence="1" id="KW-0812">Transmembrane</keyword>
<protein>
    <submittedName>
        <fullName evidence="2">Uncharacterized protein</fullName>
    </submittedName>
</protein>
<dbReference type="KEGG" id="nct:NMSP_0766"/>
<accession>A0A2Z2HNV2</accession>
<dbReference type="EMBL" id="CP021324">
    <property type="protein sequence ID" value="ARS64386.1"/>
    <property type="molecule type" value="Genomic_DNA"/>
</dbReference>
<reference evidence="2 3" key="1">
    <citation type="journal article" date="2017" name="Environ. Microbiol.">
        <title>Genome and epigenome of a novel marine Thaumarchaeota strain suggest viral infection, phosphorothioation DNA modification and multiple restriction systems.</title>
        <authorList>
            <person name="Ahlgren N.A."/>
            <person name="Chen Y."/>
            <person name="Needham D.M."/>
            <person name="Parada A.E."/>
            <person name="Sachdeva R."/>
            <person name="Trinh V."/>
            <person name="Chen T."/>
            <person name="Fuhrman J.A."/>
        </authorList>
    </citation>
    <scope>NUCLEOTIDE SEQUENCE [LARGE SCALE GENOMIC DNA]</scope>
    <source>
        <strain evidence="2 3">SPOT01</strain>
    </source>
</reference>
<keyword evidence="1" id="KW-0472">Membrane</keyword>
<evidence type="ECO:0000256" key="1">
    <source>
        <dbReference type="SAM" id="Phobius"/>
    </source>
</evidence>
<evidence type="ECO:0000313" key="2">
    <source>
        <dbReference type="EMBL" id="ARS64386.1"/>
    </source>
</evidence>
<keyword evidence="1" id="KW-1133">Transmembrane helix</keyword>
<gene>
    <name evidence="2" type="ORF">NMSP_0766</name>
</gene>
<dbReference type="AlphaFoldDB" id="A0A2Z2HNV2"/>
<evidence type="ECO:0000313" key="3">
    <source>
        <dbReference type="Proteomes" id="UP000249949"/>
    </source>
</evidence>
<feature type="transmembrane region" description="Helical" evidence="1">
    <location>
        <begin position="7"/>
        <end position="30"/>
    </location>
</feature>
<keyword evidence="3" id="KW-1185">Reference proteome</keyword>
<dbReference type="Proteomes" id="UP000249949">
    <property type="component" value="Chromosome"/>
</dbReference>
<proteinExistence type="predicted"/>
<name>A0A2Z2HNV2_9ARCH</name>
<organism evidence="2 3">
    <name type="scientific">Candidatus Nitrosomarinus catalinensis</name>
    <dbReference type="NCBI Taxonomy" id="1898749"/>
    <lineage>
        <taxon>Archaea</taxon>
        <taxon>Nitrososphaerota</taxon>
        <taxon>Nitrososphaeria</taxon>
        <taxon>Nitrosopumilales</taxon>
        <taxon>Nitrosopumilaceae</taxon>
        <taxon>Candidatus Nitrosomarinus</taxon>
    </lineage>
</organism>
<sequence length="35" mass="3822">MAERKNFLIFAIGIGVMGVIIGGITIWNMISDVLK</sequence>